<feature type="coiled-coil region" evidence="5">
    <location>
        <begin position="75"/>
        <end position="102"/>
    </location>
</feature>
<keyword evidence="4" id="KW-0456">Lyase</keyword>
<dbReference type="InterPro" id="IPR044814">
    <property type="entry name" value="Terpene_cyclase_plant_C1"/>
</dbReference>
<dbReference type="SUPFAM" id="SSF48576">
    <property type="entry name" value="Terpenoid synthases"/>
    <property type="match status" value="1"/>
</dbReference>
<feature type="domain" description="Terpene synthase N-terminal" evidence="6">
    <location>
        <begin position="69"/>
        <end position="222"/>
    </location>
</feature>
<dbReference type="AlphaFoldDB" id="A0A7C9CPY4"/>
<dbReference type="GO" id="GO:0010333">
    <property type="term" value="F:terpene synthase activity"/>
    <property type="evidence" value="ECO:0007669"/>
    <property type="project" value="InterPro"/>
</dbReference>
<evidence type="ECO:0000256" key="3">
    <source>
        <dbReference type="ARBA" id="ARBA00022842"/>
    </source>
</evidence>
<evidence type="ECO:0008006" key="9">
    <source>
        <dbReference type="Google" id="ProtNLM"/>
    </source>
</evidence>
<feature type="domain" description="Terpene synthase metal-binding" evidence="7">
    <location>
        <begin position="300"/>
        <end position="538"/>
    </location>
</feature>
<accession>A0A7C9CPY4</accession>
<evidence type="ECO:0000313" key="8">
    <source>
        <dbReference type="EMBL" id="MBA4617989.1"/>
    </source>
</evidence>
<dbReference type="SFLD" id="SFLDG01019">
    <property type="entry name" value="Terpene_Cyclase_Like_1_C_Termi"/>
    <property type="match status" value="1"/>
</dbReference>
<dbReference type="InterPro" id="IPR008949">
    <property type="entry name" value="Isoprenoid_synthase_dom_sf"/>
</dbReference>
<dbReference type="Pfam" id="PF03936">
    <property type="entry name" value="Terpene_synth_C"/>
    <property type="match status" value="1"/>
</dbReference>
<dbReference type="EMBL" id="GISG01018484">
    <property type="protein sequence ID" value="MBA4617989.1"/>
    <property type="molecule type" value="Transcribed_RNA"/>
</dbReference>
<dbReference type="PANTHER" id="PTHR31225:SF0">
    <property type="entry name" value="S-(+)-LINALOOL SYNTHASE, CHLOROPLASTIC"/>
    <property type="match status" value="1"/>
</dbReference>
<dbReference type="SFLD" id="SFLDS00005">
    <property type="entry name" value="Isoprenoid_Synthase_Type_I"/>
    <property type="match status" value="1"/>
</dbReference>
<dbReference type="InterPro" id="IPR005630">
    <property type="entry name" value="Terpene_synthase_metal-bd"/>
</dbReference>
<dbReference type="Gene3D" id="1.50.10.130">
    <property type="entry name" value="Terpene synthase, N-terminal domain"/>
    <property type="match status" value="1"/>
</dbReference>
<evidence type="ECO:0000259" key="6">
    <source>
        <dbReference type="Pfam" id="PF01397"/>
    </source>
</evidence>
<organism evidence="8">
    <name type="scientific">Opuntia streptacantha</name>
    <name type="common">Prickly pear cactus</name>
    <name type="synonym">Opuntia cardona</name>
    <dbReference type="NCBI Taxonomy" id="393608"/>
    <lineage>
        <taxon>Eukaryota</taxon>
        <taxon>Viridiplantae</taxon>
        <taxon>Streptophyta</taxon>
        <taxon>Embryophyta</taxon>
        <taxon>Tracheophyta</taxon>
        <taxon>Spermatophyta</taxon>
        <taxon>Magnoliopsida</taxon>
        <taxon>eudicotyledons</taxon>
        <taxon>Gunneridae</taxon>
        <taxon>Pentapetalae</taxon>
        <taxon>Caryophyllales</taxon>
        <taxon>Cactineae</taxon>
        <taxon>Cactaceae</taxon>
        <taxon>Opuntioideae</taxon>
        <taxon>Opuntia</taxon>
    </lineage>
</organism>
<protein>
    <recommendedName>
        <fullName evidence="9">S-linalool synthase</fullName>
    </recommendedName>
</protein>
<sequence length="593" mass="67809">MAASTTLLAKICPPKSAIFRKDLLTGSNKLVNVQSRPAVASRSALTTTEKQVNDVLYSTPLKKTSFDDHVAYTQKRELQHTVKKIKDILARKSREADEVEELIMVDMIQRLGLEHYFCKDIQAILERHYLKCCALEEGGGDDLHKVALRFRLLRQEGYNVSADSFTKFKDKDGKFRKELSGDTKGLMNLFEASRIGIQGEDILDEASKFSWEILETILKNAEEPEATIIGHTLGNPYLRSSPKLMAKSFLHSFEPSLKILHNFKDTNAWTSQLQDLARMDFNIAQVTHQSEINEVHRWWKKLNLTKEFKLARDQPVKWHIWSLAALPNPTMKEERIELTKAISFIYLVDDIFDVYGTLEELTLFTQAVNRWEYAIKGLPHSMRMCLKALQDTTNEISHKIYIKHGWNPQTCLRKTWADLCNAFLVEAQWFASGHLPSTEEYLKNGLLSSGMPVVAMHIFYLLGQGINSESVQLLNSFPDLVSSMATVLRLSDDLGSSKDENQDGYDGSYIECYTNEHKDRSAENAKDDLSGLISEAWRCLNKTRLSPSPFSADFVAACLNFTRLVPMMYNYDHNHRLPSLEKHMKSFLYENIT</sequence>
<dbReference type="InterPro" id="IPR008930">
    <property type="entry name" value="Terpenoid_cyclase/PrenylTrfase"/>
</dbReference>
<dbReference type="InterPro" id="IPR034741">
    <property type="entry name" value="Terpene_cyclase-like_1_C"/>
</dbReference>
<dbReference type="CDD" id="cd00684">
    <property type="entry name" value="Terpene_cyclase_plant_C1"/>
    <property type="match status" value="1"/>
</dbReference>
<evidence type="ECO:0000256" key="5">
    <source>
        <dbReference type="SAM" id="Coils"/>
    </source>
</evidence>
<dbReference type="PANTHER" id="PTHR31225">
    <property type="entry name" value="OS04G0344100 PROTEIN-RELATED"/>
    <property type="match status" value="1"/>
</dbReference>
<dbReference type="GO" id="GO:0016102">
    <property type="term" value="P:diterpenoid biosynthetic process"/>
    <property type="evidence" value="ECO:0007669"/>
    <property type="project" value="InterPro"/>
</dbReference>
<dbReference type="InterPro" id="IPR001906">
    <property type="entry name" value="Terpene_synth_N"/>
</dbReference>
<dbReference type="InterPro" id="IPR050148">
    <property type="entry name" value="Terpene_synthase-like"/>
</dbReference>
<comment type="cofactor">
    <cofactor evidence="1">
        <name>Mg(2+)</name>
        <dbReference type="ChEBI" id="CHEBI:18420"/>
    </cofactor>
</comment>
<dbReference type="Gene3D" id="1.10.600.10">
    <property type="entry name" value="Farnesyl Diphosphate Synthase"/>
    <property type="match status" value="1"/>
</dbReference>
<dbReference type="SUPFAM" id="SSF48239">
    <property type="entry name" value="Terpenoid cyclases/Protein prenyltransferases"/>
    <property type="match status" value="1"/>
</dbReference>
<dbReference type="InterPro" id="IPR036965">
    <property type="entry name" value="Terpene_synth_N_sf"/>
</dbReference>
<keyword evidence="2" id="KW-0479">Metal-binding</keyword>
<name>A0A7C9CPY4_OPUST</name>
<evidence type="ECO:0000259" key="7">
    <source>
        <dbReference type="Pfam" id="PF03936"/>
    </source>
</evidence>
<reference evidence="8" key="2">
    <citation type="submission" date="2020-07" db="EMBL/GenBank/DDBJ databases">
        <authorList>
            <person name="Vera ALvarez R."/>
            <person name="Arias-Moreno D.M."/>
            <person name="Jimenez-Jacinto V."/>
            <person name="Jimenez-Bremont J.F."/>
            <person name="Swaminathan K."/>
            <person name="Moose S.P."/>
            <person name="Guerrero-Gonzalez M.L."/>
            <person name="Marino-Ramirez L."/>
            <person name="Landsman D."/>
            <person name="Rodriguez-Kessler M."/>
            <person name="Delgado-Sanchez P."/>
        </authorList>
    </citation>
    <scope>NUCLEOTIDE SEQUENCE</scope>
    <source>
        <tissue evidence="8">Cladode</tissue>
    </source>
</reference>
<keyword evidence="3" id="KW-0460">Magnesium</keyword>
<reference evidence="8" key="1">
    <citation type="journal article" date="2013" name="J. Plant Res.">
        <title>Effect of fungi and light on seed germination of three Opuntia species from semiarid lands of central Mexico.</title>
        <authorList>
            <person name="Delgado-Sanchez P."/>
            <person name="Jimenez-Bremont J.F."/>
            <person name="Guerrero-Gonzalez Mde L."/>
            <person name="Flores J."/>
        </authorList>
    </citation>
    <scope>NUCLEOTIDE SEQUENCE</scope>
    <source>
        <tissue evidence="8">Cladode</tissue>
    </source>
</reference>
<evidence type="ECO:0000256" key="2">
    <source>
        <dbReference type="ARBA" id="ARBA00022723"/>
    </source>
</evidence>
<proteinExistence type="predicted"/>
<dbReference type="Pfam" id="PF01397">
    <property type="entry name" value="Terpene_synth"/>
    <property type="match status" value="1"/>
</dbReference>
<dbReference type="GO" id="GO:0000287">
    <property type="term" value="F:magnesium ion binding"/>
    <property type="evidence" value="ECO:0007669"/>
    <property type="project" value="InterPro"/>
</dbReference>
<evidence type="ECO:0000256" key="1">
    <source>
        <dbReference type="ARBA" id="ARBA00001946"/>
    </source>
</evidence>
<keyword evidence="5" id="KW-0175">Coiled coil</keyword>
<evidence type="ECO:0000256" key="4">
    <source>
        <dbReference type="ARBA" id="ARBA00023239"/>
    </source>
</evidence>